<evidence type="ECO:0008006" key="3">
    <source>
        <dbReference type="Google" id="ProtNLM"/>
    </source>
</evidence>
<evidence type="ECO:0000313" key="1">
    <source>
        <dbReference type="EMBL" id="MDQ4214756.1"/>
    </source>
</evidence>
<dbReference type="RefSeq" id="WP_308489701.1">
    <property type="nucleotide sequence ID" value="NZ_JAVFCB010000007.1"/>
</dbReference>
<reference evidence="1 2" key="1">
    <citation type="submission" date="2023-08" db="EMBL/GenBank/DDBJ databases">
        <title>Microbacterium sp. nov., isolated from a waste landfill.</title>
        <authorList>
            <person name="Wen W."/>
        </authorList>
    </citation>
    <scope>NUCLEOTIDE SEQUENCE [LARGE SCALE GENOMIC DNA]</scope>
    <source>
        <strain evidence="1 2">ASV81</strain>
    </source>
</reference>
<proteinExistence type="predicted"/>
<gene>
    <name evidence="1" type="ORF">RBR11_12605</name>
</gene>
<protein>
    <recommendedName>
        <fullName evidence="3">SprT-like domain-containing protein</fullName>
    </recommendedName>
</protein>
<sequence>MTTNELSRQALQLPAQHHAKLISAAYLTADEITMRCEERLPGTNQLFRTQALVVVGGKARGPLGTFTAEKWEHDGQRLHEIHLNADRRCGHATATTGEDATVTIAHELAHLYAHAHGIQDTSNRGRYHSNRFARIAGELGCNTVRPANAPYGIITDRLSDWGRDVFADLVGLMDEALRLNAAPNNERAFAPAVAPAEPVQANSKYVFASCQCIVAGRPRTFRMSVRQWTLGPVWCGRCCQPFTDGTEHPAESQPFWSSFPVGASTLPLPARALSPFVSKEI</sequence>
<dbReference type="EMBL" id="JAVFCB010000007">
    <property type="protein sequence ID" value="MDQ4214756.1"/>
    <property type="molecule type" value="Genomic_DNA"/>
</dbReference>
<name>A0ABU0XI08_9MICO</name>
<comment type="caution">
    <text evidence="1">The sequence shown here is derived from an EMBL/GenBank/DDBJ whole genome shotgun (WGS) entry which is preliminary data.</text>
</comment>
<evidence type="ECO:0000313" key="2">
    <source>
        <dbReference type="Proteomes" id="UP001230289"/>
    </source>
</evidence>
<dbReference type="Proteomes" id="UP001230289">
    <property type="component" value="Unassembled WGS sequence"/>
</dbReference>
<keyword evidence="2" id="KW-1185">Reference proteome</keyword>
<organism evidence="1 2">
    <name type="scientific">Microbacterium capsulatum</name>
    <dbReference type="NCBI Taxonomy" id="3041921"/>
    <lineage>
        <taxon>Bacteria</taxon>
        <taxon>Bacillati</taxon>
        <taxon>Actinomycetota</taxon>
        <taxon>Actinomycetes</taxon>
        <taxon>Micrococcales</taxon>
        <taxon>Microbacteriaceae</taxon>
        <taxon>Microbacterium</taxon>
    </lineage>
</organism>
<accession>A0ABU0XI08</accession>